<dbReference type="AlphaFoldDB" id="A0A0D9XY48"/>
<protein>
    <submittedName>
        <fullName evidence="2">Uncharacterized protein</fullName>
    </submittedName>
</protein>
<reference evidence="2" key="3">
    <citation type="submission" date="2015-04" db="UniProtKB">
        <authorList>
            <consortium name="EnsemblPlants"/>
        </authorList>
    </citation>
    <scope>IDENTIFICATION</scope>
</reference>
<reference evidence="3" key="2">
    <citation type="submission" date="2013-12" db="EMBL/GenBank/DDBJ databases">
        <authorList>
            <person name="Yu Y."/>
            <person name="Lee S."/>
            <person name="de Baynast K."/>
            <person name="Wissotski M."/>
            <person name="Liu L."/>
            <person name="Talag J."/>
            <person name="Goicoechea J."/>
            <person name="Angelova A."/>
            <person name="Jetty R."/>
            <person name="Kudrna D."/>
            <person name="Golser W."/>
            <person name="Rivera L."/>
            <person name="Zhang J."/>
            <person name="Wing R."/>
        </authorList>
    </citation>
    <scope>NUCLEOTIDE SEQUENCE</scope>
</reference>
<feature type="transmembrane region" description="Helical" evidence="1">
    <location>
        <begin position="26"/>
        <end position="47"/>
    </location>
</feature>
<sequence>MSVAAFVVGAVRNESGERRPREEEVGVATSTVLVAGVFAGASLLALLTAGDGVASYVALEAAAAAPPPRPPCLVERRLDDGVAAGRLANGSAKTMLELFENDAA</sequence>
<accession>A0A0D9XY48</accession>
<dbReference type="Gramene" id="LPERR12G06310.1">
    <property type="protein sequence ID" value="LPERR12G06310.1"/>
    <property type="gene ID" value="LPERR12G06310"/>
</dbReference>
<evidence type="ECO:0000313" key="2">
    <source>
        <dbReference type="EnsemblPlants" id="LPERR12G06310.1"/>
    </source>
</evidence>
<reference evidence="2 3" key="1">
    <citation type="submission" date="2012-08" db="EMBL/GenBank/DDBJ databases">
        <title>Oryza genome evolution.</title>
        <authorList>
            <person name="Wing R.A."/>
        </authorList>
    </citation>
    <scope>NUCLEOTIDE SEQUENCE</scope>
</reference>
<dbReference type="EnsemblPlants" id="LPERR12G06310.1">
    <property type="protein sequence ID" value="LPERR12G06310.1"/>
    <property type="gene ID" value="LPERR12G06310"/>
</dbReference>
<dbReference type="Proteomes" id="UP000032180">
    <property type="component" value="Chromosome 12"/>
</dbReference>
<dbReference type="HOGENOM" id="CLU_2253990_0_0_1"/>
<keyword evidence="3" id="KW-1185">Reference proteome</keyword>
<evidence type="ECO:0000313" key="3">
    <source>
        <dbReference type="Proteomes" id="UP000032180"/>
    </source>
</evidence>
<keyword evidence="1" id="KW-0472">Membrane</keyword>
<evidence type="ECO:0000256" key="1">
    <source>
        <dbReference type="SAM" id="Phobius"/>
    </source>
</evidence>
<organism evidence="2 3">
    <name type="scientific">Leersia perrieri</name>
    <dbReference type="NCBI Taxonomy" id="77586"/>
    <lineage>
        <taxon>Eukaryota</taxon>
        <taxon>Viridiplantae</taxon>
        <taxon>Streptophyta</taxon>
        <taxon>Embryophyta</taxon>
        <taxon>Tracheophyta</taxon>
        <taxon>Spermatophyta</taxon>
        <taxon>Magnoliopsida</taxon>
        <taxon>Liliopsida</taxon>
        <taxon>Poales</taxon>
        <taxon>Poaceae</taxon>
        <taxon>BOP clade</taxon>
        <taxon>Oryzoideae</taxon>
        <taxon>Oryzeae</taxon>
        <taxon>Oryzinae</taxon>
        <taxon>Leersia</taxon>
    </lineage>
</organism>
<dbReference type="STRING" id="77586.A0A0D9XY48"/>
<proteinExistence type="predicted"/>
<keyword evidence="1" id="KW-0812">Transmembrane</keyword>
<name>A0A0D9XY48_9ORYZ</name>
<keyword evidence="1" id="KW-1133">Transmembrane helix</keyword>